<keyword evidence="1" id="KW-0812">Transmembrane</keyword>
<organism evidence="2 3">
    <name type="scientific">Paenibacillus spongiae</name>
    <dbReference type="NCBI Taxonomy" id="2909671"/>
    <lineage>
        <taxon>Bacteria</taxon>
        <taxon>Bacillati</taxon>
        <taxon>Bacillota</taxon>
        <taxon>Bacilli</taxon>
        <taxon>Bacillales</taxon>
        <taxon>Paenibacillaceae</taxon>
        <taxon>Paenibacillus</taxon>
    </lineage>
</organism>
<protein>
    <submittedName>
        <fullName evidence="2">Uncharacterized protein</fullName>
    </submittedName>
</protein>
<keyword evidence="3" id="KW-1185">Reference proteome</keyword>
<dbReference type="Proteomes" id="UP001057877">
    <property type="component" value="Chromosome"/>
</dbReference>
<sequence>MLVWEILSKENVIKMIVTGLPTLLIAAIVPFISIKFALKQFYTQKWWETKASTYSKIIENLSSLEYTMNQLYEHEALNIINLSDSALKKFIELRSHSYDVISQMNSTGSYIISNECWETLRELLKSLEYRNKDGNWIDDYEVHLSAIGDALTKIRDIAKRDLRVK</sequence>
<keyword evidence="1" id="KW-0472">Membrane</keyword>
<keyword evidence="1" id="KW-1133">Transmembrane helix</keyword>
<reference evidence="2" key="1">
    <citation type="submission" date="2022-01" db="EMBL/GenBank/DDBJ databases">
        <title>Paenibacillus spongiae sp. nov., isolated from marine sponge.</title>
        <authorList>
            <person name="Li Z."/>
            <person name="Zhang M."/>
        </authorList>
    </citation>
    <scope>NUCLEOTIDE SEQUENCE</scope>
    <source>
        <strain evidence="2">PHS-Z3</strain>
    </source>
</reference>
<name>A0ABY5SDR7_9BACL</name>
<feature type="transmembrane region" description="Helical" evidence="1">
    <location>
        <begin position="12"/>
        <end position="38"/>
    </location>
</feature>
<gene>
    <name evidence="2" type="ORF">L1F29_09930</name>
</gene>
<dbReference type="EMBL" id="CP091430">
    <property type="protein sequence ID" value="UVI32109.1"/>
    <property type="molecule type" value="Genomic_DNA"/>
</dbReference>
<evidence type="ECO:0000313" key="2">
    <source>
        <dbReference type="EMBL" id="UVI32109.1"/>
    </source>
</evidence>
<evidence type="ECO:0000256" key="1">
    <source>
        <dbReference type="SAM" id="Phobius"/>
    </source>
</evidence>
<dbReference type="RefSeq" id="WP_258388169.1">
    <property type="nucleotide sequence ID" value="NZ_CP091430.1"/>
</dbReference>
<accession>A0ABY5SDR7</accession>
<proteinExistence type="predicted"/>
<evidence type="ECO:0000313" key="3">
    <source>
        <dbReference type="Proteomes" id="UP001057877"/>
    </source>
</evidence>